<dbReference type="EMBL" id="LR797196">
    <property type="protein sequence ID" value="CAB4193097.1"/>
    <property type="molecule type" value="Genomic_DNA"/>
</dbReference>
<dbReference type="EMBL" id="LR796924">
    <property type="protein sequence ID" value="CAB4175116.1"/>
    <property type="molecule type" value="Genomic_DNA"/>
</dbReference>
<dbReference type="SUPFAM" id="SSF56235">
    <property type="entry name" value="N-terminal nucleophile aminohydrolases (Ntn hydrolases)"/>
    <property type="match status" value="1"/>
</dbReference>
<accession>A0A6J7XKS1</accession>
<dbReference type="InterPro" id="IPR029055">
    <property type="entry name" value="Ntn_hydrolases_N"/>
</dbReference>
<evidence type="ECO:0000313" key="2">
    <source>
        <dbReference type="EMBL" id="CAB4175116.1"/>
    </source>
</evidence>
<reference evidence="6" key="1">
    <citation type="submission" date="2020-05" db="EMBL/GenBank/DDBJ databases">
        <authorList>
            <person name="Chiriac C."/>
            <person name="Salcher M."/>
            <person name="Ghai R."/>
            <person name="Kavagutti S V."/>
        </authorList>
    </citation>
    <scope>NUCLEOTIDE SEQUENCE</scope>
</reference>
<evidence type="ECO:0000313" key="6">
    <source>
        <dbReference type="EMBL" id="CAB5231610.1"/>
    </source>
</evidence>
<evidence type="ECO:0000313" key="3">
    <source>
        <dbReference type="EMBL" id="CAB4179110.1"/>
    </source>
</evidence>
<evidence type="ECO:0000313" key="5">
    <source>
        <dbReference type="EMBL" id="CAB4193097.1"/>
    </source>
</evidence>
<proteinExistence type="predicted"/>
<evidence type="ECO:0000313" key="4">
    <source>
        <dbReference type="EMBL" id="CAB4189079.1"/>
    </source>
</evidence>
<dbReference type="EMBL" id="LR798433">
    <property type="protein sequence ID" value="CAB5231610.1"/>
    <property type="molecule type" value="Genomic_DNA"/>
</dbReference>
<sequence>MTTIIGVQYADKCVLAADNQVTGETGRRFNHPDMKKISQRGEFLIAGSGEVQPCDVIQHLWVPLKLTPKDKADIYHFMITKVMASLRKCLTDNGYDFSEGKGEGKSDESRFNFLIAVGGELFDIADDLSVCRSGNGIYGVGSGSPYAIGALHAKAGLKRAVEIACEVDVNTSGPIQIVEQYK</sequence>
<name>A0A6J7XKS1_9CAUD</name>
<gene>
    <name evidence="3" type="ORF">UFOVP1034_35</name>
    <name evidence="4" type="ORF">UFOVP1177_35</name>
    <name evidence="5" type="ORF">UFOVP1243_22</name>
    <name evidence="6" type="ORF">UFOVP1581_123</name>
    <name evidence="1" type="ORF">UFOVP854_123</name>
    <name evidence="2" type="ORF">UFOVP964_123</name>
</gene>
<organism evidence="6">
    <name type="scientific">uncultured Caudovirales phage</name>
    <dbReference type="NCBI Taxonomy" id="2100421"/>
    <lineage>
        <taxon>Viruses</taxon>
        <taxon>Duplodnaviria</taxon>
        <taxon>Heunggongvirae</taxon>
        <taxon>Uroviricota</taxon>
        <taxon>Caudoviricetes</taxon>
        <taxon>Peduoviridae</taxon>
        <taxon>Maltschvirus</taxon>
        <taxon>Maltschvirus maltsch</taxon>
    </lineage>
</organism>
<evidence type="ECO:0000313" key="1">
    <source>
        <dbReference type="EMBL" id="CAB4167024.1"/>
    </source>
</evidence>
<dbReference type="EMBL" id="LR796979">
    <property type="protein sequence ID" value="CAB4179110.1"/>
    <property type="molecule type" value="Genomic_DNA"/>
</dbReference>
<protein>
    <submittedName>
        <fullName evidence="6">Uncharacterized protein</fullName>
    </submittedName>
</protein>
<dbReference type="Gene3D" id="3.60.20.10">
    <property type="entry name" value="Glutamine Phosphoribosylpyrophosphate, subunit 1, domain 1"/>
    <property type="match status" value="1"/>
</dbReference>
<dbReference type="EMBL" id="LR797132">
    <property type="protein sequence ID" value="CAB4189079.1"/>
    <property type="molecule type" value="Genomic_DNA"/>
</dbReference>
<dbReference type="EMBL" id="LR796798">
    <property type="protein sequence ID" value="CAB4167024.1"/>
    <property type="molecule type" value="Genomic_DNA"/>
</dbReference>